<dbReference type="EMBL" id="CGCX01000076">
    <property type="protein sequence ID" value="CFR66545.1"/>
    <property type="molecule type" value="Genomic_DNA"/>
</dbReference>
<accession>A0A0T9DY96</accession>
<reference evidence="11 12" key="1">
    <citation type="submission" date="2015-03" db="EMBL/GenBank/DDBJ databases">
        <authorList>
            <consortium name="Pathogen Informatics"/>
        </authorList>
    </citation>
    <scope>NUCLEOTIDE SEQUENCE [LARGE SCALE GENOMIC DNA]</scope>
    <source>
        <strain evidence="5 18">Bir 172</strain>
        <strain evidence="4 14">C09601061</strain>
        <strain evidence="8 13">G09801536</strain>
        <strain evidence="2 16">G09901357</strain>
        <strain evidence="3 15">H09601792</strain>
        <strain evidence="11">K00500041</strain>
        <strain evidence="9 12">M09401471</strain>
        <strain evidence="10 17">P00601463</strain>
    </source>
</reference>
<reference evidence="7" key="3">
    <citation type="submission" date="2015-03" db="EMBL/GenBank/DDBJ databases">
        <authorList>
            <person name="Murphy D."/>
        </authorList>
    </citation>
    <scope>NUCLEOTIDE SEQUENCE [LARGE SCALE GENOMIC DNA]</scope>
    <source>
        <strain evidence="7">K00500041</strain>
    </source>
</reference>
<evidence type="ECO:0000313" key="8">
    <source>
        <dbReference type="EMBL" id="COW43946.1"/>
    </source>
</evidence>
<evidence type="ECO:0000313" key="12">
    <source>
        <dbReference type="Proteomes" id="UP000044938"/>
    </source>
</evidence>
<evidence type="ECO:0000313" key="18">
    <source>
        <dbReference type="Proteomes" id="UP000048948"/>
    </source>
</evidence>
<dbReference type="EMBL" id="CSAE01000469">
    <property type="protein sequence ID" value="COW34613.1"/>
    <property type="molecule type" value="Genomic_DNA"/>
</dbReference>
<dbReference type="EMBL" id="CFOE01000447">
    <property type="protein sequence ID" value="CFE41514.1"/>
    <property type="molecule type" value="Genomic_DNA"/>
</dbReference>
<evidence type="ECO:0000313" key="15">
    <source>
        <dbReference type="Proteomes" id="UP000046947"/>
    </source>
</evidence>
<reference evidence="6 19" key="2">
    <citation type="submission" date="2015-03" db="EMBL/GenBank/DDBJ databases">
        <authorList>
            <consortium name="Pathogen Informatics"/>
            <person name="Murphy D."/>
        </authorList>
    </citation>
    <scope>NUCLEOTIDE SEQUENCE [LARGE SCALE GENOMIC DNA]</scope>
    <source>
        <strain evidence="6 19">0268S</strain>
    </source>
</reference>
<dbReference type="EMBL" id="CSAD01000801">
    <property type="protein sequence ID" value="COW43946.1"/>
    <property type="molecule type" value="Genomic_DNA"/>
</dbReference>
<evidence type="ECO:0000313" key="2">
    <source>
        <dbReference type="EMBL" id="CFE41514.1"/>
    </source>
</evidence>
<sequence length="134" mass="13982">MAWVDWLNQPEVCAPTFPNPDTPPAPVLKKPEDGAVVEFPNPGDAGTLPPTMSTGPTPPMACRFRGMLSMVIAGVLRALMWPITLIASGSGCSGIENPGMVKASVPAVTPRVRVSGPPVGMLRPTGKRVRAGVE</sequence>
<gene>
    <name evidence="4" type="ORF">ERS007657_00370</name>
    <name evidence="8" type="ORF">ERS007679_03861</name>
    <name evidence="2" type="ORF">ERS007681_02953</name>
    <name evidence="3" type="ORF">ERS007688_02389</name>
    <name evidence="7" type="ORF">ERS007703_03450</name>
    <name evidence="9" type="ORF">ERS007720_03163</name>
    <name evidence="10" type="ORF">ERS007741_03440</name>
    <name evidence="5" type="ORF">ERS027646_02310</name>
    <name evidence="6" type="ORF">ERS094118_04101</name>
</gene>
<evidence type="ECO:0000313" key="19">
    <source>
        <dbReference type="Proteomes" id="UP000050139"/>
    </source>
</evidence>
<dbReference type="EMBL" id="CNGE01000410">
    <property type="protein sequence ID" value="CKS69503.1"/>
    <property type="molecule type" value="Genomic_DNA"/>
</dbReference>
<dbReference type="Proteomes" id="UP000044938">
    <property type="component" value="Unassembled WGS sequence"/>
</dbReference>
<dbReference type="EMBL" id="CHKL01000521">
    <property type="protein sequence ID" value="COW92661.1"/>
    <property type="molecule type" value="Genomic_DNA"/>
</dbReference>
<evidence type="ECO:0000313" key="11">
    <source>
        <dbReference type="Proteomes" id="UP000038802"/>
    </source>
</evidence>
<evidence type="ECO:0000256" key="1">
    <source>
        <dbReference type="SAM" id="MobiDB-lite"/>
    </source>
</evidence>
<dbReference type="Proteomes" id="UP000046947">
    <property type="component" value="Unassembled WGS sequence"/>
</dbReference>
<evidence type="ECO:0000313" key="10">
    <source>
        <dbReference type="EMBL" id="COW92661.1"/>
    </source>
</evidence>
<feature type="region of interest" description="Disordered" evidence="1">
    <location>
        <begin position="31"/>
        <end position="57"/>
    </location>
</feature>
<dbReference type="Proteomes" id="UP000045842">
    <property type="component" value="Unassembled WGS sequence"/>
</dbReference>
<feature type="compositionally biased region" description="Low complexity" evidence="1">
    <location>
        <begin position="46"/>
        <end position="55"/>
    </location>
</feature>
<evidence type="ECO:0000313" key="13">
    <source>
        <dbReference type="Proteomes" id="UP000045842"/>
    </source>
</evidence>
<dbReference type="Proteomes" id="UP000038802">
    <property type="component" value="Unassembled WGS sequence"/>
</dbReference>
<dbReference type="Proteomes" id="UP000048948">
    <property type="component" value="Unassembled WGS sequence"/>
</dbReference>
<evidence type="ECO:0000313" key="17">
    <source>
        <dbReference type="Proteomes" id="UP000048600"/>
    </source>
</evidence>
<dbReference type="Proteomes" id="UP000048289">
    <property type="component" value="Unassembled WGS sequence"/>
</dbReference>
<dbReference type="AlphaFoldDB" id="A0A0T9DY96"/>
<evidence type="ECO:0000313" key="4">
    <source>
        <dbReference type="EMBL" id="CFR66545.1"/>
    </source>
</evidence>
<evidence type="ECO:0000313" key="6">
    <source>
        <dbReference type="EMBL" id="CLX14622.1"/>
    </source>
</evidence>
<dbReference type="Proteomes" id="UP000046680">
    <property type="component" value="Unassembled WGS sequence"/>
</dbReference>
<protein>
    <submittedName>
        <fullName evidence="6">Uncharacterized protein</fullName>
    </submittedName>
</protein>
<organism evidence="6 19">
    <name type="scientific">Mycobacterium tuberculosis</name>
    <dbReference type="NCBI Taxonomy" id="1773"/>
    <lineage>
        <taxon>Bacteria</taxon>
        <taxon>Bacillati</taxon>
        <taxon>Actinomycetota</taxon>
        <taxon>Actinomycetes</taxon>
        <taxon>Mycobacteriales</taxon>
        <taxon>Mycobacteriaceae</taxon>
        <taxon>Mycobacterium</taxon>
        <taxon>Mycobacterium tuberculosis complex</taxon>
    </lineage>
</organism>
<evidence type="ECO:0000313" key="7">
    <source>
        <dbReference type="EMBL" id="COW34613.1"/>
    </source>
</evidence>
<dbReference type="EMBL" id="COPH01000061">
    <property type="protein sequence ID" value="CLX14622.1"/>
    <property type="molecule type" value="Genomic_DNA"/>
</dbReference>
<dbReference type="EMBL" id="CFOH01000394">
    <property type="protein sequence ID" value="CFE54795.1"/>
    <property type="molecule type" value="Genomic_DNA"/>
</dbReference>
<evidence type="ECO:0000313" key="3">
    <source>
        <dbReference type="EMBL" id="CFE54795.1"/>
    </source>
</evidence>
<evidence type="ECO:0000313" key="9">
    <source>
        <dbReference type="EMBL" id="COW72885.1"/>
    </source>
</evidence>
<evidence type="ECO:0000313" key="5">
    <source>
        <dbReference type="EMBL" id="CKS69503.1"/>
    </source>
</evidence>
<evidence type="ECO:0000313" key="14">
    <source>
        <dbReference type="Proteomes" id="UP000046680"/>
    </source>
</evidence>
<dbReference type="Proteomes" id="UP000048600">
    <property type="component" value="Unassembled WGS sequence"/>
</dbReference>
<dbReference type="EMBL" id="CSAJ01000477">
    <property type="protein sequence ID" value="COW72885.1"/>
    <property type="molecule type" value="Genomic_DNA"/>
</dbReference>
<evidence type="ECO:0000313" key="16">
    <source>
        <dbReference type="Proteomes" id="UP000048289"/>
    </source>
</evidence>
<proteinExistence type="predicted"/>
<dbReference type="Proteomes" id="UP000050139">
    <property type="component" value="Unassembled WGS sequence"/>
</dbReference>
<name>A0A0T9DY96_MYCTX</name>